<sequence length="52" mass="5882">MSFVQRGIGFGTCLAMVISYTAYQSIGWAIIHGCLGWLYVIYYYLVHAPSLF</sequence>
<evidence type="ECO:0000313" key="3">
    <source>
        <dbReference type="Proteomes" id="UP001596109"/>
    </source>
</evidence>
<protein>
    <submittedName>
        <fullName evidence="2">Uncharacterized protein</fullName>
    </submittedName>
</protein>
<evidence type="ECO:0000256" key="1">
    <source>
        <dbReference type="SAM" id="Phobius"/>
    </source>
</evidence>
<feature type="transmembrane region" description="Helical" evidence="1">
    <location>
        <begin position="29"/>
        <end position="46"/>
    </location>
</feature>
<evidence type="ECO:0000313" key="2">
    <source>
        <dbReference type="EMBL" id="MFC5590046.1"/>
    </source>
</evidence>
<dbReference type="RefSeq" id="WP_381435872.1">
    <property type="nucleotide sequence ID" value="NZ_JBHSNO010000007.1"/>
</dbReference>
<keyword evidence="1" id="KW-1133">Transmembrane helix</keyword>
<keyword evidence="1" id="KW-0812">Transmembrane</keyword>
<accession>A0ABW0TMK9</accession>
<dbReference type="EMBL" id="JBHSNO010000007">
    <property type="protein sequence ID" value="MFC5590046.1"/>
    <property type="molecule type" value="Genomic_DNA"/>
</dbReference>
<dbReference type="Proteomes" id="UP001596109">
    <property type="component" value="Unassembled WGS sequence"/>
</dbReference>
<organism evidence="2 3">
    <name type="scientific">Sporosarcina soli</name>
    <dbReference type="NCBI Taxonomy" id="334736"/>
    <lineage>
        <taxon>Bacteria</taxon>
        <taxon>Bacillati</taxon>
        <taxon>Bacillota</taxon>
        <taxon>Bacilli</taxon>
        <taxon>Bacillales</taxon>
        <taxon>Caryophanaceae</taxon>
        <taxon>Sporosarcina</taxon>
    </lineage>
</organism>
<keyword evidence="3" id="KW-1185">Reference proteome</keyword>
<comment type="caution">
    <text evidence="2">The sequence shown here is derived from an EMBL/GenBank/DDBJ whole genome shotgun (WGS) entry which is preliminary data.</text>
</comment>
<name>A0ABW0TMK9_9BACL</name>
<feature type="transmembrane region" description="Helical" evidence="1">
    <location>
        <begin position="7"/>
        <end position="23"/>
    </location>
</feature>
<gene>
    <name evidence="2" type="ORF">ACFPRA_14155</name>
</gene>
<proteinExistence type="predicted"/>
<keyword evidence="1" id="KW-0472">Membrane</keyword>
<reference evidence="3" key="1">
    <citation type="journal article" date="2019" name="Int. J. Syst. Evol. Microbiol.">
        <title>The Global Catalogue of Microorganisms (GCM) 10K type strain sequencing project: providing services to taxonomists for standard genome sequencing and annotation.</title>
        <authorList>
            <consortium name="The Broad Institute Genomics Platform"/>
            <consortium name="The Broad Institute Genome Sequencing Center for Infectious Disease"/>
            <person name="Wu L."/>
            <person name="Ma J."/>
        </authorList>
    </citation>
    <scope>NUCLEOTIDE SEQUENCE [LARGE SCALE GENOMIC DNA]</scope>
    <source>
        <strain evidence="3">CGMCC 4.1434</strain>
    </source>
</reference>